<evidence type="ECO:0000313" key="2">
    <source>
        <dbReference type="EMBL" id="GHC41632.1"/>
    </source>
</evidence>
<evidence type="ECO:0000256" key="1">
    <source>
        <dbReference type="SAM" id="Phobius"/>
    </source>
</evidence>
<dbReference type="Proteomes" id="UP000644507">
    <property type="component" value="Unassembled WGS sequence"/>
</dbReference>
<reference evidence="2" key="2">
    <citation type="submission" date="2020-09" db="EMBL/GenBank/DDBJ databases">
        <authorList>
            <person name="Sun Q."/>
            <person name="Kim S."/>
        </authorList>
    </citation>
    <scope>NUCLEOTIDE SEQUENCE</scope>
    <source>
        <strain evidence="2">KCTC 12988</strain>
    </source>
</reference>
<gene>
    <name evidence="2" type="ORF">GCM10007100_03060</name>
</gene>
<dbReference type="RefSeq" id="WP_189566696.1">
    <property type="nucleotide sequence ID" value="NZ_BMXI01000001.1"/>
</dbReference>
<dbReference type="AlphaFoldDB" id="A0A918TE36"/>
<reference evidence="2" key="1">
    <citation type="journal article" date="2014" name="Int. J. Syst. Evol. Microbiol.">
        <title>Complete genome sequence of Corynebacterium casei LMG S-19264T (=DSM 44701T), isolated from a smear-ripened cheese.</title>
        <authorList>
            <consortium name="US DOE Joint Genome Institute (JGI-PGF)"/>
            <person name="Walter F."/>
            <person name="Albersmeier A."/>
            <person name="Kalinowski J."/>
            <person name="Ruckert C."/>
        </authorList>
    </citation>
    <scope>NUCLEOTIDE SEQUENCE</scope>
    <source>
        <strain evidence="2">KCTC 12988</strain>
    </source>
</reference>
<organism evidence="2 3">
    <name type="scientific">Roseibacillus persicicus</name>
    <dbReference type="NCBI Taxonomy" id="454148"/>
    <lineage>
        <taxon>Bacteria</taxon>
        <taxon>Pseudomonadati</taxon>
        <taxon>Verrucomicrobiota</taxon>
        <taxon>Verrucomicrobiia</taxon>
        <taxon>Verrucomicrobiales</taxon>
        <taxon>Verrucomicrobiaceae</taxon>
        <taxon>Roseibacillus</taxon>
    </lineage>
</organism>
<keyword evidence="1" id="KW-0812">Transmembrane</keyword>
<dbReference type="EMBL" id="BMXI01000001">
    <property type="protein sequence ID" value="GHC41632.1"/>
    <property type="molecule type" value="Genomic_DNA"/>
</dbReference>
<comment type="caution">
    <text evidence="2">The sequence shown here is derived from an EMBL/GenBank/DDBJ whole genome shotgun (WGS) entry which is preliminary data.</text>
</comment>
<name>A0A918TE36_9BACT</name>
<keyword evidence="3" id="KW-1185">Reference proteome</keyword>
<proteinExistence type="predicted"/>
<feature type="transmembrane region" description="Helical" evidence="1">
    <location>
        <begin position="235"/>
        <end position="255"/>
    </location>
</feature>
<keyword evidence="1" id="KW-1133">Transmembrane helix</keyword>
<accession>A0A918TE36</accession>
<protein>
    <submittedName>
        <fullName evidence="2">Uncharacterized protein</fullName>
    </submittedName>
</protein>
<sequence length="271" mass="29934">MNDPLKSGTNFFRRWLASLAIFTIVLAPLLQAGSRQPSPVSQDIRRQPRELTPKVQDDDYSCGFLALSAIYESYGLDPVEYRLRERLGTSVPAIPFVESSTGTLQADLFRVLQQDGFNATPINPKDPVGYRQLTRHLEGGYLSSHGDQYALALISTEQVGGLHWIAFTHFDPESEEVTIGDSLITGLHSKSLPSMVEDNLLRVILLEPALADPYGSYGIAHLRGIGEMALSLPPLLLVIVLLLLIGLVVAGSYLTRKLFRSLRLRFKSSKS</sequence>
<keyword evidence="1" id="KW-0472">Membrane</keyword>
<evidence type="ECO:0000313" key="3">
    <source>
        <dbReference type="Proteomes" id="UP000644507"/>
    </source>
</evidence>